<name>A0A9P8HT83_9PEZI</name>
<evidence type="ECO:0000313" key="4">
    <source>
        <dbReference type="Proteomes" id="UP000698800"/>
    </source>
</evidence>
<dbReference type="EMBL" id="JAGHQL010000166">
    <property type="protein sequence ID" value="KAH0537040.1"/>
    <property type="molecule type" value="Genomic_DNA"/>
</dbReference>
<feature type="region of interest" description="Disordered" evidence="2">
    <location>
        <begin position="1"/>
        <end position="33"/>
    </location>
</feature>
<feature type="compositionally biased region" description="Polar residues" evidence="2">
    <location>
        <begin position="210"/>
        <end position="233"/>
    </location>
</feature>
<evidence type="ECO:0000256" key="2">
    <source>
        <dbReference type="SAM" id="MobiDB-lite"/>
    </source>
</evidence>
<feature type="compositionally biased region" description="Low complexity" evidence="2">
    <location>
        <begin position="169"/>
        <end position="190"/>
    </location>
</feature>
<dbReference type="Proteomes" id="UP000698800">
    <property type="component" value="Unassembled WGS sequence"/>
</dbReference>
<dbReference type="OrthoDB" id="5424692at2759"/>
<sequence length="328" mass="35111">MDRDRDRDRDRRYDDRTLGLEVHQESENENENEIEIEIEKGLRCLEHGERNGGGVNGPPNQFPTPTGNGYRNDRNDHQKEIPRAPPTGPSRNFSSPAVISPPSGPSSTPISMSAHNRLGSQSVLSAPTHPRGASSIGPPGQRSGSFSGPPSGPRRGPLPLITRDPPRVSPAAAPVPAASSPGASGSQSAGIPTGPRAPPSSARTPHLHPHSSSAFRPGHHNSTSTTYPRTQRFNPHLASLPTIVPGGKLLPPNSGGGDPGISERLTKLQQEQQKIERELAEKLEKKRKSVRQWEKLDRESAREGLKGELAEKQVRMMAGEGGLGGAAF</sequence>
<protein>
    <submittedName>
        <fullName evidence="3">Uncharacterized protein</fullName>
    </submittedName>
</protein>
<feature type="coiled-coil region" evidence="1">
    <location>
        <begin position="265"/>
        <end position="296"/>
    </location>
</feature>
<organism evidence="3 4">
    <name type="scientific">Glutinoglossum americanum</name>
    <dbReference type="NCBI Taxonomy" id="1670608"/>
    <lineage>
        <taxon>Eukaryota</taxon>
        <taxon>Fungi</taxon>
        <taxon>Dikarya</taxon>
        <taxon>Ascomycota</taxon>
        <taxon>Pezizomycotina</taxon>
        <taxon>Geoglossomycetes</taxon>
        <taxon>Geoglossales</taxon>
        <taxon>Geoglossaceae</taxon>
        <taxon>Glutinoglossum</taxon>
    </lineage>
</organism>
<dbReference type="AlphaFoldDB" id="A0A9P8HT83"/>
<accession>A0A9P8HT83</accession>
<gene>
    <name evidence="3" type="ORF">FGG08_006138</name>
</gene>
<comment type="caution">
    <text evidence="3">The sequence shown here is derived from an EMBL/GenBank/DDBJ whole genome shotgun (WGS) entry which is preliminary data.</text>
</comment>
<feature type="compositionally biased region" description="Basic and acidic residues" evidence="2">
    <location>
        <begin position="71"/>
        <end position="82"/>
    </location>
</feature>
<evidence type="ECO:0000313" key="3">
    <source>
        <dbReference type="EMBL" id="KAH0537040.1"/>
    </source>
</evidence>
<feature type="compositionally biased region" description="Low complexity" evidence="2">
    <location>
        <begin position="137"/>
        <end position="157"/>
    </location>
</feature>
<feature type="region of interest" description="Disordered" evidence="2">
    <location>
        <begin position="45"/>
        <end position="262"/>
    </location>
</feature>
<feature type="compositionally biased region" description="Basic and acidic residues" evidence="2">
    <location>
        <begin position="1"/>
        <end position="26"/>
    </location>
</feature>
<proteinExistence type="predicted"/>
<evidence type="ECO:0000256" key="1">
    <source>
        <dbReference type="SAM" id="Coils"/>
    </source>
</evidence>
<keyword evidence="1" id="KW-0175">Coiled coil</keyword>
<reference evidence="3" key="1">
    <citation type="submission" date="2021-03" db="EMBL/GenBank/DDBJ databases">
        <title>Comparative genomics and phylogenomic investigation of the class Geoglossomycetes provide insights into ecological specialization and systematics.</title>
        <authorList>
            <person name="Melie T."/>
            <person name="Pirro S."/>
            <person name="Miller A.N."/>
            <person name="Quandt A."/>
        </authorList>
    </citation>
    <scope>NUCLEOTIDE SEQUENCE</scope>
    <source>
        <strain evidence="3">GBOQ0MN5Z8</strain>
    </source>
</reference>
<keyword evidence="4" id="KW-1185">Reference proteome</keyword>